<dbReference type="InterPro" id="IPR011697">
    <property type="entry name" value="Peptidase_C26"/>
</dbReference>
<evidence type="ECO:0000313" key="1">
    <source>
        <dbReference type="EMBL" id="SEC83088.1"/>
    </source>
</evidence>
<dbReference type="Pfam" id="PF07722">
    <property type="entry name" value="Peptidase_C26"/>
    <property type="match status" value="1"/>
</dbReference>
<sequence>MSRLSLIGITDCGQQNGLHAYHISGDIYVSVAAFAVPGVPVIFPSLANRPFASDILDGLDGTPITVTPFNIEPIHNNSGASIALGTACDSARPAFAAWCNKNTIAFRTPEFQRGADASNIARLLQESGNSKPRGIYE</sequence>
<gene>
    <name evidence="1" type="ORF">SAMN05216205_3384</name>
</gene>
<proteinExistence type="predicted"/>
<name>A0ABY0Y2K8_9PSED</name>
<accession>A0ABY0Y2K8</accession>
<reference evidence="1 2" key="1">
    <citation type="submission" date="2016-10" db="EMBL/GenBank/DDBJ databases">
        <authorList>
            <person name="Varghese N."/>
            <person name="Submissions S."/>
        </authorList>
    </citation>
    <scope>NUCLEOTIDE SEQUENCE [LARGE SCALE GENOMIC DNA]</scope>
    <source>
        <strain evidence="1 2">DSM 18327</strain>
    </source>
</reference>
<comment type="caution">
    <text evidence="1">The sequence shown here is derived from an EMBL/GenBank/DDBJ whole genome shotgun (WGS) entry which is preliminary data.</text>
</comment>
<dbReference type="Proteomes" id="UP000199665">
    <property type="component" value="Unassembled WGS sequence"/>
</dbReference>
<dbReference type="RefSeq" id="WP_081997962.1">
    <property type="nucleotide sequence ID" value="NZ_FNRV01000001.1"/>
</dbReference>
<evidence type="ECO:0000313" key="2">
    <source>
        <dbReference type="Proteomes" id="UP000199665"/>
    </source>
</evidence>
<keyword evidence="2" id="KW-1185">Reference proteome</keyword>
<protein>
    <submittedName>
        <fullName evidence="1">Peptidase C26</fullName>
    </submittedName>
</protein>
<dbReference type="EMBL" id="FNRV01000001">
    <property type="protein sequence ID" value="SEC83088.1"/>
    <property type="molecule type" value="Genomic_DNA"/>
</dbReference>
<organism evidence="1 2">
    <name type="scientific">Pseudomonas mohnii</name>
    <dbReference type="NCBI Taxonomy" id="395600"/>
    <lineage>
        <taxon>Bacteria</taxon>
        <taxon>Pseudomonadati</taxon>
        <taxon>Pseudomonadota</taxon>
        <taxon>Gammaproteobacteria</taxon>
        <taxon>Pseudomonadales</taxon>
        <taxon>Pseudomonadaceae</taxon>
        <taxon>Pseudomonas</taxon>
    </lineage>
</organism>